<dbReference type="GO" id="GO:0005524">
    <property type="term" value="F:ATP binding"/>
    <property type="evidence" value="ECO:0007669"/>
    <property type="project" value="UniProtKB-UniRule"/>
</dbReference>
<gene>
    <name evidence="9" type="ORF">ABNN70_14125</name>
</gene>
<dbReference type="SUPFAM" id="SSF52540">
    <property type="entry name" value="P-loop containing nucleoside triphosphate hydrolases"/>
    <property type="match status" value="1"/>
</dbReference>
<dbReference type="AlphaFoldDB" id="A0AAU8IEU7"/>
<dbReference type="InterPro" id="IPR018541">
    <property type="entry name" value="Ftsk_gamma"/>
</dbReference>
<dbReference type="InterPro" id="IPR050206">
    <property type="entry name" value="FtsK/SpoIIIE/SftA"/>
</dbReference>
<evidence type="ECO:0000256" key="1">
    <source>
        <dbReference type="ARBA" id="ARBA00006474"/>
    </source>
</evidence>
<dbReference type="SMART" id="SM00382">
    <property type="entry name" value="AAA"/>
    <property type="match status" value="1"/>
</dbReference>
<feature type="compositionally biased region" description="Basic residues" evidence="7">
    <location>
        <begin position="216"/>
        <end position="225"/>
    </location>
</feature>
<evidence type="ECO:0000256" key="4">
    <source>
        <dbReference type="ARBA" id="ARBA00022840"/>
    </source>
</evidence>
<keyword evidence="5" id="KW-0238">DNA-binding</keyword>
<reference evidence="9" key="1">
    <citation type="submission" date="2024-06" db="EMBL/GenBank/DDBJ databases">
        <authorList>
            <person name="Fan A."/>
            <person name="Zhang F.Y."/>
            <person name="Zhang L."/>
        </authorList>
    </citation>
    <scope>NUCLEOTIDE SEQUENCE</scope>
    <source>
        <strain evidence="9">Y61</strain>
    </source>
</reference>
<dbReference type="GO" id="GO:0003677">
    <property type="term" value="F:DNA binding"/>
    <property type="evidence" value="ECO:0007669"/>
    <property type="project" value="UniProtKB-KW"/>
</dbReference>
<dbReference type="Pfam" id="PF17854">
    <property type="entry name" value="FtsK_alpha"/>
    <property type="match status" value="1"/>
</dbReference>
<feature type="compositionally biased region" description="Basic and acidic residues" evidence="7">
    <location>
        <begin position="176"/>
        <end position="215"/>
    </location>
</feature>
<dbReference type="Gene3D" id="3.30.980.40">
    <property type="match status" value="1"/>
</dbReference>
<feature type="compositionally biased region" description="Basic and acidic residues" evidence="7">
    <location>
        <begin position="113"/>
        <end position="150"/>
    </location>
</feature>
<dbReference type="PROSITE" id="PS50901">
    <property type="entry name" value="FTSK"/>
    <property type="match status" value="1"/>
</dbReference>
<dbReference type="InterPro" id="IPR036388">
    <property type="entry name" value="WH-like_DNA-bd_sf"/>
</dbReference>
<dbReference type="GO" id="GO:0007059">
    <property type="term" value="P:chromosome segregation"/>
    <property type="evidence" value="ECO:0007669"/>
    <property type="project" value="UniProtKB-KW"/>
</dbReference>
<feature type="binding site" evidence="6">
    <location>
        <begin position="422"/>
        <end position="429"/>
    </location>
    <ligand>
        <name>ATP</name>
        <dbReference type="ChEBI" id="CHEBI:30616"/>
    </ligand>
</feature>
<dbReference type="InterPro" id="IPR041027">
    <property type="entry name" value="FtsK_alpha"/>
</dbReference>
<evidence type="ECO:0000259" key="8">
    <source>
        <dbReference type="PROSITE" id="PS50901"/>
    </source>
</evidence>
<dbReference type="Gene3D" id="1.10.10.10">
    <property type="entry name" value="Winged helix-like DNA-binding domain superfamily/Winged helix DNA-binding domain"/>
    <property type="match status" value="1"/>
</dbReference>
<evidence type="ECO:0000256" key="2">
    <source>
        <dbReference type="ARBA" id="ARBA00022741"/>
    </source>
</evidence>
<dbReference type="InterPro" id="IPR036390">
    <property type="entry name" value="WH_DNA-bd_sf"/>
</dbReference>
<evidence type="ECO:0000256" key="5">
    <source>
        <dbReference type="ARBA" id="ARBA00023125"/>
    </source>
</evidence>
<feature type="compositionally biased region" description="Low complexity" evidence="7">
    <location>
        <begin position="59"/>
        <end position="74"/>
    </location>
</feature>
<dbReference type="PANTHER" id="PTHR22683">
    <property type="entry name" value="SPORULATION PROTEIN RELATED"/>
    <property type="match status" value="1"/>
</dbReference>
<keyword evidence="3" id="KW-0159">Chromosome partition</keyword>
<dbReference type="EMBL" id="CP159510">
    <property type="protein sequence ID" value="XCJ16757.1"/>
    <property type="molecule type" value="Genomic_DNA"/>
</dbReference>
<dbReference type="PANTHER" id="PTHR22683:SF42">
    <property type="entry name" value="DNA TRANSLOCASE SFTA"/>
    <property type="match status" value="1"/>
</dbReference>
<evidence type="ECO:0000313" key="9">
    <source>
        <dbReference type="EMBL" id="XCJ16757.1"/>
    </source>
</evidence>
<feature type="domain" description="FtsK" evidence="8">
    <location>
        <begin position="405"/>
        <end position="595"/>
    </location>
</feature>
<dbReference type="InterPro" id="IPR003593">
    <property type="entry name" value="AAA+_ATPase"/>
</dbReference>
<feature type="region of interest" description="Disordered" evidence="7">
    <location>
        <begin position="1"/>
        <end position="233"/>
    </location>
</feature>
<comment type="similarity">
    <text evidence="1">Belongs to the FtsK/SpoIIIE/SftA family.</text>
</comment>
<dbReference type="CDD" id="cd01127">
    <property type="entry name" value="TrwB_TraG_TraD_VirD4"/>
    <property type="match status" value="1"/>
</dbReference>
<dbReference type="Gene3D" id="3.40.50.300">
    <property type="entry name" value="P-loop containing nucleotide triphosphate hydrolases"/>
    <property type="match status" value="1"/>
</dbReference>
<keyword evidence="4 6" id="KW-0067">ATP-binding</keyword>
<evidence type="ECO:0000256" key="3">
    <source>
        <dbReference type="ARBA" id="ARBA00022829"/>
    </source>
</evidence>
<evidence type="ECO:0000256" key="6">
    <source>
        <dbReference type="PROSITE-ProRule" id="PRU00289"/>
    </source>
</evidence>
<dbReference type="Pfam" id="PF09397">
    <property type="entry name" value="FtsK_gamma"/>
    <property type="match status" value="1"/>
</dbReference>
<dbReference type="RefSeq" id="WP_353948149.1">
    <property type="nucleotide sequence ID" value="NZ_CP159510.1"/>
</dbReference>
<dbReference type="InterPro" id="IPR002543">
    <property type="entry name" value="FtsK_dom"/>
</dbReference>
<protein>
    <submittedName>
        <fullName evidence="9">DNA translocase FtsK</fullName>
    </submittedName>
</protein>
<proteinExistence type="inferred from homology"/>
<sequence>MTEKWWRRLFGLEDEEPKEEPGPDHRHSPTGTNRSIGRFEDSRRSVKVRMMSQYPAEQAASHSPHASSSSASSPDSGKSEKPASDVPPQESRKPEKRPFRLTQIPSPVYGFKKPPEDFYRRNREEKVQLDRHKEEQERKRVAERKSDALRRTGAVVPPHKEQPVIDQTVMNQPSLQRKEKETDEENHADPVPERTPARQEEKEPERLPEQKEHTAARNRLKRSPHRPAGESKVPFNVLMFGSDHHAARRMEAARRHHDHERAGKNISGENGLRLPLSLLDDPDQAEGNSDGWIAEKEKTLADTLKNFHVSADIIGHVHGPSVTRFDIHLHPGVKINKVMRLSEDIKLSLAVRQVRIATVPGRSAVGIEIPNKDRRPVLLKQILESKAFIDSRAPLTAALGIDVSGNRIVTDLAKMPHGLIAGATGSGKSVCIHSLILSLIYRNPPERLRLLLVDPKVVELAPYQSLPHLAAPVITEPKEAALALKWVVEEMEKRYRAFAASGVRDIDGYNRKISGTGEHILPYIVIIIDELSDLMMVAPQEVEESVCRIAQKARAAGIHLLLATQRPSVDVITGLIKSNIPARIAFSVSSQTDSRTIIDSGGAERLLGRGDMLYAENGSRTLKRIQGCFVSDEEIRRVTGAFHGSSHQEFLFSEESFRKMDTEASEEDDLLEDAAAFVVDQGQASVSSIQRHFRIGYNRAARLVDALESRNIISGANGSKPRQVLMTRERLEEQMAGDGPF</sequence>
<dbReference type="SMART" id="SM00843">
    <property type="entry name" value="Ftsk_gamma"/>
    <property type="match status" value="1"/>
</dbReference>
<dbReference type="Pfam" id="PF01580">
    <property type="entry name" value="FtsK_SpoIIIE"/>
    <property type="match status" value="1"/>
</dbReference>
<dbReference type="SUPFAM" id="SSF46785">
    <property type="entry name" value="Winged helix' DNA-binding domain"/>
    <property type="match status" value="1"/>
</dbReference>
<name>A0AAU8IEU7_9BACL</name>
<organism evidence="9">
    <name type="scientific">Sporolactobacillus sp. Y61</name>
    <dbReference type="NCBI Taxonomy" id="3160863"/>
    <lineage>
        <taxon>Bacteria</taxon>
        <taxon>Bacillati</taxon>
        <taxon>Bacillota</taxon>
        <taxon>Bacilli</taxon>
        <taxon>Bacillales</taxon>
        <taxon>Sporolactobacillaceae</taxon>
        <taxon>Sporolactobacillus</taxon>
    </lineage>
</organism>
<evidence type="ECO:0000256" key="7">
    <source>
        <dbReference type="SAM" id="MobiDB-lite"/>
    </source>
</evidence>
<accession>A0AAU8IEU7</accession>
<dbReference type="InterPro" id="IPR027417">
    <property type="entry name" value="P-loop_NTPase"/>
</dbReference>
<keyword evidence="2 6" id="KW-0547">Nucleotide-binding</keyword>